<feature type="domain" description="Reverse transcriptase" evidence="2">
    <location>
        <begin position="557"/>
        <end position="736"/>
    </location>
</feature>
<sequence>MLYSVVTMAEELADLCRRMNLSNKEKHHISLRKEPLVHSKKEAQFGILFKLLTLRPFNIDAFKGTVRSLWAGMGGVTIRDIEKNLFLAVFQTRDDLERVFVQSPLTFDKKLILVVRFEGDLQPNAVNFTHSAFWIRVYNLPIKSMIREVGEDISRDIGLFIEVDVPENGAPLLRQQTMRRQRQSPPESDDDREASEPTLANNPIATALVLPDMEEGVHSVGGDSHIPPSTELSSQESNPVHVVFETQLTNSLFVEENVSIVVQPVLHSIADHAQLNMLSHSTTTTNMAMESNVGTVGPSKASRWKKRACAPSVQEMDPSKVLQSCGKRSLDVYVDTVVDPKEPSLKKRRVTGFYGHPEVALRHRSWELLRHLCHISNVPWIVMGDFNEITRLEEKMSRDARNANQMAGFREALLDCSLQDLGFTGAEFTWSNKRDYPGLVRARLDRGVASGQWRSLFPNASVQHLVVASSDHMGLLMDTLPSQVVLQGNGRRKKLFRFEKSWLRELGCEDVIATAWGVQPIGTMNRLKEMEEQPPELYASGEVNSLRREDEANFPQVIADSQSAFVLGWMITDNAIMLKLGFHGDWVKLIMACVTTASYAILVNGEPKGYIKPKRGLRQGDPLSPYLFLLCAEGLSALFRKAERDSLIKGISICRGGARISHLFFADDSIIFCKANIANCAALQDVLNVYANASGQVVNNAKTTIFFSFNTPHHDRTSICAMLCTAATTQFEKYLGLPSVVGRAKRRAFHEIKDRVWRRLPGWKEKLLSQVGREVLIKAVIQAIPTYAMSCFKFLAGLCAELSSMAARFWWGQRGSERKVHWLSKQKLIKPKKEGGVFVKQMRYYIKDSDGGWVLGRGLEFGKINGSHATNVFLPCDVDIIQTIPLSKRRPSDALIWNGTKSGIFLVKSAYRMLLDNNRGSKASTSGGFAEQCWPAIWSASVQPKCMSTMSSPSLEIVLTTAWAIWKARNDLVWNDHLSLVSEICEIAAGTALDYLESRDSLAVFLPRVADPETLKWLPPARQNYKLNLSCVNSLETSNSGVGVVITPFLPPGFSRVSARKTRQPEPSPACSDEGSSASNTPKKKVRDTFPKV</sequence>
<evidence type="ECO:0000256" key="1">
    <source>
        <dbReference type="SAM" id="MobiDB-lite"/>
    </source>
</evidence>
<dbReference type="PANTHER" id="PTHR33116:SF86">
    <property type="entry name" value="REVERSE TRANSCRIPTASE DOMAIN-CONTAINING PROTEIN"/>
    <property type="match status" value="1"/>
</dbReference>
<dbReference type="SUPFAM" id="SSF56219">
    <property type="entry name" value="DNase I-like"/>
    <property type="match status" value="1"/>
</dbReference>
<protein>
    <recommendedName>
        <fullName evidence="2">Reverse transcriptase domain-containing protein</fullName>
    </recommendedName>
</protein>
<gene>
    <name evidence="3" type="ORF">FSB_LOCUS24033</name>
</gene>
<feature type="region of interest" description="Disordered" evidence="1">
    <location>
        <begin position="171"/>
        <end position="204"/>
    </location>
</feature>
<feature type="region of interest" description="Disordered" evidence="1">
    <location>
        <begin position="217"/>
        <end position="237"/>
    </location>
</feature>
<reference evidence="3" key="1">
    <citation type="submission" date="2018-02" db="EMBL/GenBank/DDBJ databases">
        <authorList>
            <person name="Cohen D.B."/>
            <person name="Kent A.D."/>
        </authorList>
    </citation>
    <scope>NUCLEOTIDE SEQUENCE</scope>
</reference>
<dbReference type="InterPro" id="IPR000477">
    <property type="entry name" value="RT_dom"/>
</dbReference>
<organism evidence="3">
    <name type="scientific">Fagus sylvatica</name>
    <name type="common">Beechnut</name>
    <dbReference type="NCBI Taxonomy" id="28930"/>
    <lineage>
        <taxon>Eukaryota</taxon>
        <taxon>Viridiplantae</taxon>
        <taxon>Streptophyta</taxon>
        <taxon>Embryophyta</taxon>
        <taxon>Tracheophyta</taxon>
        <taxon>Spermatophyta</taxon>
        <taxon>Magnoliopsida</taxon>
        <taxon>eudicotyledons</taxon>
        <taxon>Gunneridae</taxon>
        <taxon>Pentapetalae</taxon>
        <taxon>rosids</taxon>
        <taxon>fabids</taxon>
        <taxon>Fagales</taxon>
        <taxon>Fagaceae</taxon>
        <taxon>Fagus</taxon>
    </lineage>
</organism>
<dbReference type="InterPro" id="IPR043502">
    <property type="entry name" value="DNA/RNA_pol_sf"/>
</dbReference>
<dbReference type="AlphaFoldDB" id="A0A2N9GA96"/>
<evidence type="ECO:0000259" key="2">
    <source>
        <dbReference type="Pfam" id="PF00078"/>
    </source>
</evidence>
<dbReference type="PANTHER" id="PTHR33116">
    <property type="entry name" value="REVERSE TRANSCRIPTASE ZINC-BINDING DOMAIN-CONTAINING PROTEIN-RELATED-RELATED"/>
    <property type="match status" value="1"/>
</dbReference>
<proteinExistence type="predicted"/>
<dbReference type="InterPro" id="IPR036691">
    <property type="entry name" value="Endo/exonu/phosph_ase_sf"/>
</dbReference>
<evidence type="ECO:0000313" key="3">
    <source>
        <dbReference type="EMBL" id="SPC96151.1"/>
    </source>
</evidence>
<feature type="region of interest" description="Disordered" evidence="1">
    <location>
        <begin position="1057"/>
        <end position="1093"/>
    </location>
</feature>
<dbReference type="EMBL" id="OIVN01001642">
    <property type="protein sequence ID" value="SPC96151.1"/>
    <property type="molecule type" value="Genomic_DNA"/>
</dbReference>
<accession>A0A2N9GA96</accession>
<name>A0A2N9GA96_FAGSY</name>
<dbReference type="Pfam" id="PF00078">
    <property type="entry name" value="RVT_1"/>
    <property type="match status" value="1"/>
</dbReference>
<dbReference type="Gene3D" id="3.60.10.10">
    <property type="entry name" value="Endonuclease/exonuclease/phosphatase"/>
    <property type="match status" value="1"/>
</dbReference>
<dbReference type="SUPFAM" id="SSF56672">
    <property type="entry name" value="DNA/RNA polymerases"/>
    <property type="match status" value="1"/>
</dbReference>